<evidence type="ECO:0000256" key="5">
    <source>
        <dbReference type="HAMAP-Rule" id="MF_00374"/>
    </source>
</evidence>
<comment type="similarity">
    <text evidence="1 5">Belongs to the universal ribosomal protein uL29 family.</text>
</comment>
<organism evidence="7 8">
    <name type="scientific">Gemmata algarum</name>
    <dbReference type="NCBI Taxonomy" id="2975278"/>
    <lineage>
        <taxon>Bacteria</taxon>
        <taxon>Pseudomonadati</taxon>
        <taxon>Planctomycetota</taxon>
        <taxon>Planctomycetia</taxon>
        <taxon>Gemmatales</taxon>
        <taxon>Gemmataceae</taxon>
        <taxon>Gemmata</taxon>
    </lineage>
</organism>
<keyword evidence="3 5" id="KW-0687">Ribonucleoprotein</keyword>
<protein>
    <recommendedName>
        <fullName evidence="4 5">Large ribosomal subunit protein uL29</fullName>
    </recommendedName>
</protein>
<dbReference type="Gene3D" id="1.10.287.310">
    <property type="match status" value="1"/>
</dbReference>
<dbReference type="GO" id="GO:0005840">
    <property type="term" value="C:ribosome"/>
    <property type="evidence" value="ECO:0007669"/>
    <property type="project" value="UniProtKB-KW"/>
</dbReference>
<evidence type="ECO:0000256" key="3">
    <source>
        <dbReference type="ARBA" id="ARBA00023274"/>
    </source>
</evidence>
<reference evidence="8" key="1">
    <citation type="journal article" date="2023" name="Mar. Drugs">
        <title>Gemmata algarum, a Novel Planctomycete Isolated from an Algal Mat, Displays Antimicrobial Activity.</title>
        <authorList>
            <person name="Kumar G."/>
            <person name="Kallscheuer N."/>
            <person name="Kashif M."/>
            <person name="Ahamad S."/>
            <person name="Jagadeeshwari U."/>
            <person name="Pannikurungottu S."/>
            <person name="Haufschild T."/>
            <person name="Kabuu M."/>
            <person name="Sasikala C."/>
            <person name="Jogler C."/>
            <person name="Ramana C."/>
        </authorList>
    </citation>
    <scope>NUCLEOTIDE SEQUENCE [LARGE SCALE GENOMIC DNA]</scope>
    <source>
        <strain evidence="8">JC673</strain>
    </source>
</reference>
<dbReference type="InterPro" id="IPR001854">
    <property type="entry name" value="Ribosomal_uL29"/>
</dbReference>
<evidence type="ECO:0000313" key="8">
    <source>
        <dbReference type="Proteomes" id="UP001272242"/>
    </source>
</evidence>
<dbReference type="HAMAP" id="MF_00374">
    <property type="entry name" value="Ribosomal_uL29"/>
    <property type="match status" value="1"/>
</dbReference>
<dbReference type="PANTHER" id="PTHR10916:SF0">
    <property type="entry name" value="LARGE RIBOSOMAL SUBUNIT PROTEIN UL29C"/>
    <property type="match status" value="1"/>
</dbReference>
<dbReference type="NCBIfam" id="TIGR00012">
    <property type="entry name" value="L29"/>
    <property type="match status" value="1"/>
</dbReference>
<evidence type="ECO:0000313" key="7">
    <source>
        <dbReference type="EMBL" id="MDY3560269.1"/>
    </source>
</evidence>
<dbReference type="PANTHER" id="PTHR10916">
    <property type="entry name" value="60S RIBOSOMAL PROTEIN L35/50S RIBOSOMAL PROTEIN L29"/>
    <property type="match status" value="1"/>
</dbReference>
<feature type="region of interest" description="Disordered" evidence="6">
    <location>
        <begin position="127"/>
        <end position="153"/>
    </location>
</feature>
<evidence type="ECO:0000256" key="1">
    <source>
        <dbReference type="ARBA" id="ARBA00009254"/>
    </source>
</evidence>
<proteinExistence type="inferred from homology"/>
<dbReference type="Proteomes" id="UP001272242">
    <property type="component" value="Unassembled WGS sequence"/>
</dbReference>
<name>A0ABU5EZ87_9BACT</name>
<accession>A0ABU5EZ87</accession>
<dbReference type="CDD" id="cd00427">
    <property type="entry name" value="Ribosomal_L29_HIP"/>
    <property type="match status" value="1"/>
</dbReference>
<dbReference type="RefSeq" id="WP_320686869.1">
    <property type="nucleotide sequence ID" value="NZ_JAXBLV010000177.1"/>
</dbReference>
<sequence length="153" mass="16838">MPNRMKEFRGMSDDQLSLALKETEKHLFQLRFQSATDRLETPSEIRKARRDIARIRTLQREKELTKLGGLPAEQLATRIVSLQKKEADGLPGKRIAHRQVARLKRFYVAKGGTLPVVPPAAPAPVAVPAAAAKPEAKNDSAPNKKNAPKGSGK</sequence>
<dbReference type="InterPro" id="IPR050063">
    <property type="entry name" value="Ribosomal_protein_uL29"/>
</dbReference>
<dbReference type="InterPro" id="IPR036049">
    <property type="entry name" value="Ribosomal_uL29_sf"/>
</dbReference>
<dbReference type="Pfam" id="PF00831">
    <property type="entry name" value="Ribosomal_L29"/>
    <property type="match status" value="1"/>
</dbReference>
<gene>
    <name evidence="5 7" type="primary">rpmC</name>
    <name evidence="7" type="ORF">R5W23_001498</name>
</gene>
<keyword evidence="8" id="KW-1185">Reference proteome</keyword>
<evidence type="ECO:0000256" key="6">
    <source>
        <dbReference type="SAM" id="MobiDB-lite"/>
    </source>
</evidence>
<keyword evidence="2 5" id="KW-0689">Ribosomal protein</keyword>
<evidence type="ECO:0000256" key="4">
    <source>
        <dbReference type="ARBA" id="ARBA00035204"/>
    </source>
</evidence>
<comment type="caution">
    <text evidence="7">The sequence shown here is derived from an EMBL/GenBank/DDBJ whole genome shotgun (WGS) entry which is preliminary data.</text>
</comment>
<evidence type="ECO:0000256" key="2">
    <source>
        <dbReference type="ARBA" id="ARBA00022980"/>
    </source>
</evidence>
<dbReference type="EMBL" id="JAXBLV010000177">
    <property type="protein sequence ID" value="MDY3560269.1"/>
    <property type="molecule type" value="Genomic_DNA"/>
</dbReference>
<dbReference type="SUPFAM" id="SSF46561">
    <property type="entry name" value="Ribosomal protein L29 (L29p)"/>
    <property type="match status" value="1"/>
</dbReference>